<dbReference type="Proteomes" id="UP001501706">
    <property type="component" value="Unassembled WGS sequence"/>
</dbReference>
<comment type="similarity">
    <text evidence="1">Belongs to the UPF0065 (bug) family.</text>
</comment>
<accession>A0ABP3N0J7</accession>
<sequence length="291" mass="30904">MVIPFPPGGVVDTIIRSIGPGLARELGQPVIVDNRPGGGAQIAASAIKQSPADGYTVFAGEMGALAINPTLYKNISYNPATDFEPVAALLKAPLVLYGNPAGKIRSEQTLRSALAGSTDVNYASMGPGTGPHILGHLLSRNNPRARLTHIPYKGAPAATMAVLSNEVDINFDAVPTVLNLYRASKVVPLGIAADKRSPFFPDVPTMAELGQPGVVMDIWVGVEVKRGTPPAVVAKLANAFNKAMDDPGVLSKFTELGYDRFHMSREDFGQFIKTEIDRYRPIIIESGASVE</sequence>
<dbReference type="CDD" id="cd07012">
    <property type="entry name" value="PBP2_Bug_TTT"/>
    <property type="match status" value="1"/>
</dbReference>
<dbReference type="Gene3D" id="3.40.190.150">
    <property type="entry name" value="Bordetella uptake gene, domain 1"/>
    <property type="match status" value="1"/>
</dbReference>
<gene>
    <name evidence="2" type="ORF">GCM10009097_57390</name>
</gene>
<keyword evidence="3" id="KW-1185">Reference proteome</keyword>
<name>A0ABP3N0J7_9BURK</name>
<proteinExistence type="inferred from homology"/>
<evidence type="ECO:0000256" key="1">
    <source>
        <dbReference type="ARBA" id="ARBA00006987"/>
    </source>
</evidence>
<organism evidence="2 3">
    <name type="scientific">Pigmentiphaga daeguensis</name>
    <dbReference type="NCBI Taxonomy" id="414049"/>
    <lineage>
        <taxon>Bacteria</taxon>
        <taxon>Pseudomonadati</taxon>
        <taxon>Pseudomonadota</taxon>
        <taxon>Betaproteobacteria</taxon>
        <taxon>Burkholderiales</taxon>
        <taxon>Alcaligenaceae</taxon>
        <taxon>Pigmentiphaga</taxon>
    </lineage>
</organism>
<reference evidence="3" key="1">
    <citation type="journal article" date="2019" name="Int. J. Syst. Evol. Microbiol.">
        <title>The Global Catalogue of Microorganisms (GCM) 10K type strain sequencing project: providing services to taxonomists for standard genome sequencing and annotation.</title>
        <authorList>
            <consortium name="The Broad Institute Genomics Platform"/>
            <consortium name="The Broad Institute Genome Sequencing Center for Infectious Disease"/>
            <person name="Wu L."/>
            <person name="Ma J."/>
        </authorList>
    </citation>
    <scope>NUCLEOTIDE SEQUENCE [LARGE SCALE GENOMIC DNA]</scope>
    <source>
        <strain evidence="3">JCM 14330</strain>
    </source>
</reference>
<dbReference type="InterPro" id="IPR042100">
    <property type="entry name" value="Bug_dom1"/>
</dbReference>
<dbReference type="PANTHER" id="PTHR42928:SF5">
    <property type="entry name" value="BLR1237 PROTEIN"/>
    <property type="match status" value="1"/>
</dbReference>
<dbReference type="PIRSF" id="PIRSF017082">
    <property type="entry name" value="YflP"/>
    <property type="match status" value="1"/>
</dbReference>
<dbReference type="EMBL" id="BAAAEN010000042">
    <property type="protein sequence ID" value="GAA0532652.1"/>
    <property type="molecule type" value="Genomic_DNA"/>
</dbReference>
<dbReference type="Pfam" id="PF03401">
    <property type="entry name" value="TctC"/>
    <property type="match status" value="1"/>
</dbReference>
<dbReference type="PANTHER" id="PTHR42928">
    <property type="entry name" value="TRICARBOXYLATE-BINDING PROTEIN"/>
    <property type="match status" value="1"/>
</dbReference>
<evidence type="ECO:0000313" key="3">
    <source>
        <dbReference type="Proteomes" id="UP001501706"/>
    </source>
</evidence>
<comment type="caution">
    <text evidence="2">The sequence shown here is derived from an EMBL/GenBank/DDBJ whole genome shotgun (WGS) entry which is preliminary data.</text>
</comment>
<dbReference type="Gene3D" id="3.40.190.10">
    <property type="entry name" value="Periplasmic binding protein-like II"/>
    <property type="match status" value="1"/>
</dbReference>
<protein>
    <submittedName>
        <fullName evidence="2">Tripartite tricarboxylate transporter substrate binding protein</fullName>
    </submittedName>
</protein>
<dbReference type="SUPFAM" id="SSF53850">
    <property type="entry name" value="Periplasmic binding protein-like II"/>
    <property type="match status" value="1"/>
</dbReference>
<evidence type="ECO:0000313" key="2">
    <source>
        <dbReference type="EMBL" id="GAA0532652.1"/>
    </source>
</evidence>
<dbReference type="InterPro" id="IPR005064">
    <property type="entry name" value="BUG"/>
</dbReference>